<protein>
    <submittedName>
        <fullName evidence="2">Uncharacterized protein</fullName>
    </submittedName>
</protein>
<name>A0AAD7HF88_9AGAR</name>
<reference evidence="2" key="1">
    <citation type="submission" date="2023-03" db="EMBL/GenBank/DDBJ databases">
        <title>Massive genome expansion in bonnet fungi (Mycena s.s.) driven by repeated elements and novel gene families across ecological guilds.</title>
        <authorList>
            <consortium name="Lawrence Berkeley National Laboratory"/>
            <person name="Harder C.B."/>
            <person name="Miyauchi S."/>
            <person name="Viragh M."/>
            <person name="Kuo A."/>
            <person name="Thoen E."/>
            <person name="Andreopoulos B."/>
            <person name="Lu D."/>
            <person name="Skrede I."/>
            <person name="Drula E."/>
            <person name="Henrissat B."/>
            <person name="Morin E."/>
            <person name="Kohler A."/>
            <person name="Barry K."/>
            <person name="LaButti K."/>
            <person name="Morin E."/>
            <person name="Salamov A."/>
            <person name="Lipzen A."/>
            <person name="Mereny Z."/>
            <person name="Hegedus B."/>
            <person name="Baldrian P."/>
            <person name="Stursova M."/>
            <person name="Weitz H."/>
            <person name="Taylor A."/>
            <person name="Grigoriev I.V."/>
            <person name="Nagy L.G."/>
            <person name="Martin F."/>
            <person name="Kauserud H."/>
        </authorList>
    </citation>
    <scope>NUCLEOTIDE SEQUENCE</scope>
    <source>
        <strain evidence="2">CBHHK188m</strain>
    </source>
</reference>
<evidence type="ECO:0000313" key="3">
    <source>
        <dbReference type="Proteomes" id="UP001215280"/>
    </source>
</evidence>
<feature type="compositionally biased region" description="Low complexity" evidence="1">
    <location>
        <begin position="59"/>
        <end position="73"/>
    </location>
</feature>
<organism evidence="2 3">
    <name type="scientific">Mycena maculata</name>
    <dbReference type="NCBI Taxonomy" id="230809"/>
    <lineage>
        <taxon>Eukaryota</taxon>
        <taxon>Fungi</taxon>
        <taxon>Dikarya</taxon>
        <taxon>Basidiomycota</taxon>
        <taxon>Agaricomycotina</taxon>
        <taxon>Agaricomycetes</taxon>
        <taxon>Agaricomycetidae</taxon>
        <taxon>Agaricales</taxon>
        <taxon>Marasmiineae</taxon>
        <taxon>Mycenaceae</taxon>
        <taxon>Mycena</taxon>
    </lineage>
</organism>
<dbReference type="Proteomes" id="UP001215280">
    <property type="component" value="Unassembled WGS sequence"/>
</dbReference>
<gene>
    <name evidence="2" type="ORF">DFH07DRAFT_317202</name>
</gene>
<feature type="compositionally biased region" description="Low complexity" evidence="1">
    <location>
        <begin position="30"/>
        <end position="41"/>
    </location>
</feature>
<feature type="region of interest" description="Disordered" evidence="1">
    <location>
        <begin position="1"/>
        <end position="104"/>
    </location>
</feature>
<proteinExistence type="predicted"/>
<dbReference type="AlphaFoldDB" id="A0AAD7HF88"/>
<dbReference type="EMBL" id="JARJLG010000299">
    <property type="protein sequence ID" value="KAJ7718859.1"/>
    <property type="molecule type" value="Genomic_DNA"/>
</dbReference>
<evidence type="ECO:0000313" key="2">
    <source>
        <dbReference type="EMBL" id="KAJ7718859.1"/>
    </source>
</evidence>
<comment type="caution">
    <text evidence="2">The sequence shown here is derived from an EMBL/GenBank/DDBJ whole genome shotgun (WGS) entry which is preliminary data.</text>
</comment>
<evidence type="ECO:0000256" key="1">
    <source>
        <dbReference type="SAM" id="MobiDB-lite"/>
    </source>
</evidence>
<accession>A0AAD7HF88</accession>
<feature type="region of interest" description="Disordered" evidence="1">
    <location>
        <begin position="148"/>
        <end position="184"/>
    </location>
</feature>
<keyword evidence="3" id="KW-1185">Reference proteome</keyword>
<feature type="compositionally biased region" description="Low complexity" evidence="1">
    <location>
        <begin position="1"/>
        <end position="11"/>
    </location>
</feature>
<sequence>MPSSSASAPASQYNGMPVPVTVAGQRERGAPQAQPSALPPSFGQATYPLATSNPANRDAPTSPAHAHPYPASAGVSFPAPRHAPSSAAGSHTRPARGRQRVIRQATPLRPQATAMRMRGPCRTRRCRGRCLCTPRRRTSTTGTVRIRRAGGVPGAEVELHTLPPSTRHKKPPADRTPSPHPCPG</sequence>